<feature type="transmembrane region" description="Helical" evidence="1">
    <location>
        <begin position="67"/>
        <end position="95"/>
    </location>
</feature>
<keyword evidence="1" id="KW-1133">Transmembrane helix</keyword>
<evidence type="ECO:0000256" key="1">
    <source>
        <dbReference type="SAM" id="Phobius"/>
    </source>
</evidence>
<dbReference type="AlphaFoldDB" id="A0AA39LW17"/>
<evidence type="ECO:0000256" key="2">
    <source>
        <dbReference type="SAM" id="SignalP"/>
    </source>
</evidence>
<name>A0AA39LW17_9BILA</name>
<keyword evidence="1" id="KW-0812">Transmembrane</keyword>
<sequence>MGRLLCVCLVLSFLSVVASESANEPNRDALFLQGHRQRRAHGHYHPHIHSSFVVDSAPGRPLTRIEWIGIGVGCGIFFLIVILLIATGVACAKWCHPQGEVVR</sequence>
<evidence type="ECO:0000313" key="4">
    <source>
        <dbReference type="Proteomes" id="UP001175271"/>
    </source>
</evidence>
<proteinExistence type="predicted"/>
<dbReference type="EMBL" id="JAUCMV010000003">
    <property type="protein sequence ID" value="KAK0412306.1"/>
    <property type="molecule type" value="Genomic_DNA"/>
</dbReference>
<keyword evidence="2" id="KW-0732">Signal</keyword>
<keyword evidence="1" id="KW-0472">Membrane</keyword>
<feature type="signal peptide" evidence="2">
    <location>
        <begin position="1"/>
        <end position="19"/>
    </location>
</feature>
<comment type="caution">
    <text evidence="3">The sequence shown here is derived from an EMBL/GenBank/DDBJ whole genome shotgun (WGS) entry which is preliminary data.</text>
</comment>
<keyword evidence="4" id="KW-1185">Reference proteome</keyword>
<dbReference type="Proteomes" id="UP001175271">
    <property type="component" value="Unassembled WGS sequence"/>
</dbReference>
<organism evidence="3 4">
    <name type="scientific">Steinernema hermaphroditum</name>
    <dbReference type="NCBI Taxonomy" id="289476"/>
    <lineage>
        <taxon>Eukaryota</taxon>
        <taxon>Metazoa</taxon>
        <taxon>Ecdysozoa</taxon>
        <taxon>Nematoda</taxon>
        <taxon>Chromadorea</taxon>
        <taxon>Rhabditida</taxon>
        <taxon>Tylenchina</taxon>
        <taxon>Panagrolaimomorpha</taxon>
        <taxon>Strongyloidoidea</taxon>
        <taxon>Steinernematidae</taxon>
        <taxon>Steinernema</taxon>
    </lineage>
</organism>
<evidence type="ECO:0000313" key="3">
    <source>
        <dbReference type="EMBL" id="KAK0412306.1"/>
    </source>
</evidence>
<protein>
    <submittedName>
        <fullName evidence="3">Uncharacterized protein</fullName>
    </submittedName>
</protein>
<accession>A0AA39LW17</accession>
<feature type="chain" id="PRO_5041258894" evidence="2">
    <location>
        <begin position="20"/>
        <end position="103"/>
    </location>
</feature>
<reference evidence="3" key="1">
    <citation type="submission" date="2023-06" db="EMBL/GenBank/DDBJ databases">
        <title>Genomic analysis of the entomopathogenic nematode Steinernema hermaphroditum.</title>
        <authorList>
            <person name="Schwarz E.M."/>
            <person name="Heppert J.K."/>
            <person name="Baniya A."/>
            <person name="Schwartz H.T."/>
            <person name="Tan C.-H."/>
            <person name="Antoshechkin I."/>
            <person name="Sternberg P.W."/>
            <person name="Goodrich-Blair H."/>
            <person name="Dillman A.R."/>
        </authorList>
    </citation>
    <scope>NUCLEOTIDE SEQUENCE</scope>
    <source>
        <strain evidence="3">PS9179</strain>
        <tissue evidence="3">Whole animal</tissue>
    </source>
</reference>
<gene>
    <name evidence="3" type="ORF">QR680_006139</name>
</gene>